<name>A0A3B0TDV3_9ZZZZ</name>
<feature type="domain" description="SH3b" evidence="1">
    <location>
        <begin position="28"/>
        <end position="87"/>
    </location>
</feature>
<dbReference type="SUPFAM" id="SSF49695">
    <property type="entry name" value="gamma-Crystallin-like"/>
    <property type="match status" value="1"/>
</dbReference>
<accession>A0A3B0TDV3</accession>
<gene>
    <name evidence="2" type="ORF">MNBD_ALPHA12-2032</name>
</gene>
<dbReference type="EMBL" id="UOEO01000007">
    <property type="protein sequence ID" value="VAW14313.1"/>
    <property type="molecule type" value="Genomic_DNA"/>
</dbReference>
<dbReference type="Gene3D" id="2.60.20.10">
    <property type="entry name" value="Crystallins"/>
    <property type="match status" value="1"/>
</dbReference>
<dbReference type="AlphaFoldDB" id="A0A3B0TDV3"/>
<dbReference type="InterPro" id="IPR011024">
    <property type="entry name" value="G_crystallin-like"/>
</dbReference>
<dbReference type="Pfam" id="PF08239">
    <property type="entry name" value="SH3_3"/>
    <property type="match status" value="1"/>
</dbReference>
<dbReference type="Gene3D" id="2.30.30.40">
    <property type="entry name" value="SH3 Domains"/>
    <property type="match status" value="1"/>
</dbReference>
<dbReference type="InterPro" id="IPR003646">
    <property type="entry name" value="SH3-like_bac-type"/>
</dbReference>
<dbReference type="SMART" id="SM00287">
    <property type="entry name" value="SH3b"/>
    <property type="match status" value="1"/>
</dbReference>
<protein>
    <recommendedName>
        <fullName evidence="1">SH3b domain-containing protein</fullName>
    </recommendedName>
</protein>
<organism evidence="2">
    <name type="scientific">hydrothermal vent metagenome</name>
    <dbReference type="NCBI Taxonomy" id="652676"/>
    <lineage>
        <taxon>unclassified sequences</taxon>
        <taxon>metagenomes</taxon>
        <taxon>ecological metagenomes</taxon>
    </lineage>
</organism>
<proteinExistence type="predicted"/>
<sequence>MKLRPKALTVILIMLSIIVATPLAYSAPATATIAVNVRLGPGTDYPVVDTLAAGEQVNAGKCEADWCYIVKPGPDGWVFQKYLRLGGPQRPDLNFQNPPLMFPTPQPAQPLLPWLFQPTQPKQPAQPQAKPLPLPKIPAQLPQLPWPLQPGPASLPFNLDGGQANKAAPIPAPYQACFFAGENFSEQSKCVISGRSFSRLGPKWNDRISSLKVRPGARVTLCQRQNFQSPCASFNSNIAVLPPQLNNKVTSGRVF</sequence>
<reference evidence="2" key="1">
    <citation type="submission" date="2018-06" db="EMBL/GenBank/DDBJ databases">
        <authorList>
            <person name="Zhirakovskaya E."/>
        </authorList>
    </citation>
    <scope>NUCLEOTIDE SEQUENCE</scope>
</reference>
<evidence type="ECO:0000259" key="1">
    <source>
        <dbReference type="SMART" id="SM00287"/>
    </source>
</evidence>
<evidence type="ECO:0000313" key="2">
    <source>
        <dbReference type="EMBL" id="VAW14313.1"/>
    </source>
</evidence>